<dbReference type="InterPro" id="IPR002508">
    <property type="entry name" value="MurNAc-LAA_cat"/>
</dbReference>
<dbReference type="PANTHER" id="PTHR30404">
    <property type="entry name" value="N-ACETYLMURAMOYL-L-ALANINE AMIDASE"/>
    <property type="match status" value="1"/>
</dbReference>
<comment type="catalytic activity">
    <reaction evidence="1">
        <text>Hydrolyzes the link between N-acetylmuramoyl residues and L-amino acid residues in certain cell-wall glycopeptides.</text>
        <dbReference type="EC" id="3.5.1.28"/>
    </reaction>
</comment>
<evidence type="ECO:0000256" key="1">
    <source>
        <dbReference type="ARBA" id="ARBA00001561"/>
    </source>
</evidence>
<evidence type="ECO:0000256" key="2">
    <source>
        <dbReference type="ARBA" id="ARBA00011901"/>
    </source>
</evidence>
<reference evidence="7 8" key="1">
    <citation type="journal article" date="2021" name="Arch. Microbiol.">
        <title>Harenicola maris gen. nov., sp. nov. isolated from the Sea of Japan shallow sediments.</title>
        <authorList>
            <person name="Romanenko L.A."/>
            <person name="Kurilenko V.V."/>
            <person name="Chernysheva N.Y."/>
            <person name="Tekutyeva L.A."/>
            <person name="Velansky P.V."/>
            <person name="Svetashev V.I."/>
            <person name="Isaeva M.P."/>
        </authorList>
    </citation>
    <scope>NUCLEOTIDE SEQUENCE [LARGE SCALE GENOMIC DNA]</scope>
    <source>
        <strain evidence="7 8">KMM 3653</strain>
    </source>
</reference>
<evidence type="ECO:0000256" key="4">
    <source>
        <dbReference type="SAM" id="MobiDB-lite"/>
    </source>
</evidence>
<dbReference type="EC" id="3.5.1.28" evidence="2"/>
<evidence type="ECO:0000313" key="8">
    <source>
        <dbReference type="Proteomes" id="UP001315686"/>
    </source>
</evidence>
<dbReference type="GO" id="GO:0030288">
    <property type="term" value="C:outer membrane-bounded periplasmic space"/>
    <property type="evidence" value="ECO:0007669"/>
    <property type="project" value="TreeGrafter"/>
</dbReference>
<dbReference type="PANTHER" id="PTHR30404:SF0">
    <property type="entry name" value="N-ACETYLMURAMOYL-L-ALANINE AMIDASE AMIC"/>
    <property type="match status" value="1"/>
</dbReference>
<feature type="region of interest" description="Disordered" evidence="4">
    <location>
        <begin position="145"/>
        <end position="169"/>
    </location>
</feature>
<dbReference type="EMBL" id="JADQAZ010000001">
    <property type="protein sequence ID" value="MBT0956426.1"/>
    <property type="molecule type" value="Genomic_DNA"/>
</dbReference>
<name>A0AAP2G6N6_9RHOB</name>
<protein>
    <recommendedName>
        <fullName evidence="2">N-acetylmuramoyl-L-alanine amidase</fullName>
        <ecNumber evidence="2">3.5.1.28</ecNumber>
    </recommendedName>
</protein>
<feature type="domain" description="MurNAc-LAA" evidence="6">
    <location>
        <begin position="239"/>
        <end position="394"/>
    </location>
</feature>
<dbReference type="Gene3D" id="2.60.40.3500">
    <property type="match status" value="1"/>
</dbReference>
<dbReference type="Proteomes" id="UP001315686">
    <property type="component" value="Unassembled WGS sequence"/>
</dbReference>
<feature type="chain" id="PRO_5042978248" description="N-acetylmuramoyl-L-alanine amidase" evidence="5">
    <location>
        <begin position="21"/>
        <end position="409"/>
    </location>
</feature>
<organism evidence="7 8">
    <name type="scientific">Harenicola maris</name>
    <dbReference type="NCBI Taxonomy" id="2841044"/>
    <lineage>
        <taxon>Bacteria</taxon>
        <taxon>Pseudomonadati</taxon>
        <taxon>Pseudomonadota</taxon>
        <taxon>Alphaproteobacteria</taxon>
        <taxon>Rhodobacterales</taxon>
        <taxon>Paracoccaceae</taxon>
        <taxon>Harenicola</taxon>
    </lineage>
</organism>
<keyword evidence="3" id="KW-0378">Hydrolase</keyword>
<dbReference type="GO" id="GO:0009253">
    <property type="term" value="P:peptidoglycan catabolic process"/>
    <property type="evidence" value="ECO:0007669"/>
    <property type="project" value="InterPro"/>
</dbReference>
<dbReference type="SUPFAM" id="SSF53187">
    <property type="entry name" value="Zn-dependent exopeptidases"/>
    <property type="match status" value="1"/>
</dbReference>
<dbReference type="AlphaFoldDB" id="A0AAP2G6N6"/>
<dbReference type="Gene3D" id="3.40.630.40">
    <property type="entry name" value="Zn-dependent exopeptidases"/>
    <property type="match status" value="1"/>
</dbReference>
<dbReference type="RefSeq" id="WP_327792629.1">
    <property type="nucleotide sequence ID" value="NZ_JADQAZ010000001.1"/>
</dbReference>
<dbReference type="InterPro" id="IPR050695">
    <property type="entry name" value="N-acetylmuramoyl_amidase_3"/>
</dbReference>
<dbReference type="GO" id="GO:0008745">
    <property type="term" value="F:N-acetylmuramoyl-L-alanine amidase activity"/>
    <property type="evidence" value="ECO:0007669"/>
    <property type="project" value="UniProtKB-EC"/>
</dbReference>
<dbReference type="CDD" id="cd02696">
    <property type="entry name" value="MurNAc-LAA"/>
    <property type="match status" value="1"/>
</dbReference>
<gene>
    <name evidence="7" type="ORF">IV417_03435</name>
</gene>
<evidence type="ECO:0000259" key="6">
    <source>
        <dbReference type="SMART" id="SM00646"/>
    </source>
</evidence>
<evidence type="ECO:0000256" key="5">
    <source>
        <dbReference type="SAM" id="SignalP"/>
    </source>
</evidence>
<keyword evidence="8" id="KW-1185">Reference proteome</keyword>
<dbReference type="SMART" id="SM00646">
    <property type="entry name" value="Ami_3"/>
    <property type="match status" value="1"/>
</dbReference>
<keyword evidence="5" id="KW-0732">Signal</keyword>
<proteinExistence type="predicted"/>
<sequence length="409" mass="43823">MMRVVLVALALALAVWGVFAPQGALAQGFSALARVDAARSDYSAGRGGAELSLTLSQPVPYRVYTLTDPARLVLDFREVDFTGFDALAFAGEGLRVGRFQPGWSRMVLEMDEPMVIGTAGMVTGAADGTVRIDVTLEAASAEVFAQQSGPPPGSRSFPDPASALAPPPRRVLDPDRPLRVVLDPGHGGIDPGAVREGVNEADLMLSFARQMREEFARSGDYEVFLTRDEDVFVSLEGRIALTHRLRADVFISLHADAIAEGVARGAQVYTLSEEASSAASAKLAERHDRQDLLSGVDLSGQSDRIAAVLMDMARVETAPRTDALADAIVWGLKDSDIALHRRARETASFSVLKSPDIPAVLLEIGFLSSPSELAKLTDPAWRSRAAAAIVRAVIAWEAEDRARAPLVRQ</sequence>
<evidence type="ECO:0000256" key="3">
    <source>
        <dbReference type="ARBA" id="ARBA00022801"/>
    </source>
</evidence>
<accession>A0AAP2G6N6</accession>
<feature type="signal peptide" evidence="5">
    <location>
        <begin position="1"/>
        <end position="20"/>
    </location>
</feature>
<comment type="caution">
    <text evidence="7">The sequence shown here is derived from an EMBL/GenBank/DDBJ whole genome shotgun (WGS) entry which is preliminary data.</text>
</comment>
<evidence type="ECO:0000313" key="7">
    <source>
        <dbReference type="EMBL" id="MBT0956426.1"/>
    </source>
</evidence>
<dbReference type="Pfam" id="PF01520">
    <property type="entry name" value="Amidase_3"/>
    <property type="match status" value="1"/>
</dbReference>